<keyword evidence="4 7" id="KW-0812">Transmembrane</keyword>
<organism evidence="9">
    <name type="scientific">uncultured Rubrobacteraceae bacterium</name>
    <dbReference type="NCBI Taxonomy" id="349277"/>
    <lineage>
        <taxon>Bacteria</taxon>
        <taxon>Bacillati</taxon>
        <taxon>Actinomycetota</taxon>
        <taxon>Rubrobacteria</taxon>
        <taxon>Rubrobacterales</taxon>
        <taxon>Rubrobacteraceae</taxon>
        <taxon>environmental samples</taxon>
    </lineage>
</organism>
<dbReference type="GO" id="GO:0005886">
    <property type="term" value="C:plasma membrane"/>
    <property type="evidence" value="ECO:0007669"/>
    <property type="project" value="UniProtKB-SubCell"/>
</dbReference>
<gene>
    <name evidence="9" type="ORF">AVDCRST_MAG03-1252</name>
</gene>
<dbReference type="AlphaFoldDB" id="A0A6J4P1T3"/>
<evidence type="ECO:0000259" key="8">
    <source>
        <dbReference type="Pfam" id="PF02706"/>
    </source>
</evidence>
<dbReference type="EMBL" id="CADCUT010000070">
    <property type="protein sequence ID" value="CAA9401344.1"/>
    <property type="molecule type" value="Genomic_DNA"/>
</dbReference>
<feature type="transmembrane region" description="Helical" evidence="7">
    <location>
        <begin position="35"/>
        <end position="55"/>
    </location>
</feature>
<proteinExistence type="inferred from homology"/>
<dbReference type="GO" id="GO:0004713">
    <property type="term" value="F:protein tyrosine kinase activity"/>
    <property type="evidence" value="ECO:0007669"/>
    <property type="project" value="TreeGrafter"/>
</dbReference>
<feature type="domain" description="Polysaccharide chain length determinant N-terminal" evidence="8">
    <location>
        <begin position="23"/>
        <end position="112"/>
    </location>
</feature>
<dbReference type="PANTHER" id="PTHR32309:SF13">
    <property type="entry name" value="FERRIC ENTEROBACTIN TRANSPORT PROTEIN FEPE"/>
    <property type="match status" value="1"/>
</dbReference>
<dbReference type="InterPro" id="IPR050445">
    <property type="entry name" value="Bact_polysacc_biosynth/exp"/>
</dbReference>
<evidence type="ECO:0000256" key="7">
    <source>
        <dbReference type="SAM" id="Phobius"/>
    </source>
</evidence>
<keyword evidence="5 7" id="KW-1133">Transmembrane helix</keyword>
<comment type="similarity">
    <text evidence="2">Belongs to the CpsC/CapA family.</text>
</comment>
<reference evidence="9" key="1">
    <citation type="submission" date="2020-02" db="EMBL/GenBank/DDBJ databases">
        <authorList>
            <person name="Meier V. D."/>
        </authorList>
    </citation>
    <scope>NUCLEOTIDE SEQUENCE</scope>
    <source>
        <strain evidence="9">AVDCRST_MAG03</strain>
    </source>
</reference>
<evidence type="ECO:0000313" key="9">
    <source>
        <dbReference type="EMBL" id="CAA9401344.1"/>
    </source>
</evidence>
<name>A0A6J4P1T3_9ACTN</name>
<sequence>MVSTGPGPNTPRAQNPEDEYILSFGDILRMLWRRLWLIALSMLLFLGAALGYSSVQRPTYEASIKLWVGQAQERDASETNLSASDVQGLQILTITVAEAIDTRRVAEAVIEESGVSTAPGELMNDLSVEPIPETQFVRVKYEDPDPLTAQRIANAYGEVSSDQVSEISSDASAVTATMWDPATLPDEDNIVNPKPARDAVLALVLGTMVGISLAFVLESLDDRLRSAEHVARASGAPVVGTIPGSTTRIRKKT</sequence>
<accession>A0A6J4P1T3</accession>
<evidence type="ECO:0000256" key="4">
    <source>
        <dbReference type="ARBA" id="ARBA00022692"/>
    </source>
</evidence>
<feature type="transmembrane region" description="Helical" evidence="7">
    <location>
        <begin position="199"/>
        <end position="217"/>
    </location>
</feature>
<evidence type="ECO:0000256" key="5">
    <source>
        <dbReference type="ARBA" id="ARBA00022989"/>
    </source>
</evidence>
<evidence type="ECO:0000256" key="1">
    <source>
        <dbReference type="ARBA" id="ARBA00004651"/>
    </source>
</evidence>
<dbReference type="Pfam" id="PF02706">
    <property type="entry name" value="Wzz"/>
    <property type="match status" value="1"/>
</dbReference>
<evidence type="ECO:0000256" key="3">
    <source>
        <dbReference type="ARBA" id="ARBA00022475"/>
    </source>
</evidence>
<dbReference type="InterPro" id="IPR003856">
    <property type="entry name" value="LPS_length_determ_N"/>
</dbReference>
<protein>
    <recommendedName>
        <fullName evidence="8">Polysaccharide chain length determinant N-terminal domain-containing protein</fullName>
    </recommendedName>
</protein>
<dbReference type="PANTHER" id="PTHR32309">
    <property type="entry name" value="TYROSINE-PROTEIN KINASE"/>
    <property type="match status" value="1"/>
</dbReference>
<keyword evidence="3" id="KW-1003">Cell membrane</keyword>
<comment type="subcellular location">
    <subcellularLocation>
        <location evidence="1">Cell membrane</location>
        <topology evidence="1">Multi-pass membrane protein</topology>
    </subcellularLocation>
</comment>
<evidence type="ECO:0000256" key="6">
    <source>
        <dbReference type="ARBA" id="ARBA00023136"/>
    </source>
</evidence>
<evidence type="ECO:0000256" key="2">
    <source>
        <dbReference type="ARBA" id="ARBA00006683"/>
    </source>
</evidence>
<keyword evidence="6 7" id="KW-0472">Membrane</keyword>